<dbReference type="AlphaFoldDB" id="A0A1G7D2K7"/>
<name>A0A1G7D2K7_9ACTN</name>
<evidence type="ECO:0000313" key="1">
    <source>
        <dbReference type="EMBL" id="SDE45788.1"/>
    </source>
</evidence>
<protein>
    <submittedName>
        <fullName evidence="1">Uncharacterized protein</fullName>
    </submittedName>
</protein>
<accession>A0A1G7D2K7</accession>
<evidence type="ECO:0000313" key="2">
    <source>
        <dbReference type="Proteomes" id="UP000198546"/>
    </source>
</evidence>
<dbReference type="EMBL" id="LT629688">
    <property type="protein sequence ID" value="SDE45788.1"/>
    <property type="molecule type" value="Genomic_DNA"/>
</dbReference>
<dbReference type="Proteomes" id="UP000198546">
    <property type="component" value="Chromosome i"/>
</dbReference>
<organism evidence="1 2">
    <name type="scientific">Auraticoccus monumenti</name>
    <dbReference type="NCBI Taxonomy" id="675864"/>
    <lineage>
        <taxon>Bacteria</taxon>
        <taxon>Bacillati</taxon>
        <taxon>Actinomycetota</taxon>
        <taxon>Actinomycetes</taxon>
        <taxon>Propionibacteriales</taxon>
        <taxon>Propionibacteriaceae</taxon>
        <taxon>Auraticoccus</taxon>
    </lineage>
</organism>
<sequence length="44" mass="4979">MELSWLRGVKSLIVMAGQSGRINLSWDSERSLLFHEPRTGFTGD</sequence>
<keyword evidence="2" id="KW-1185">Reference proteome</keyword>
<reference evidence="1 2" key="1">
    <citation type="submission" date="2016-10" db="EMBL/GenBank/DDBJ databases">
        <authorList>
            <person name="de Groot N.N."/>
        </authorList>
    </citation>
    <scope>NUCLEOTIDE SEQUENCE [LARGE SCALE GENOMIC DNA]</scope>
    <source>
        <strain evidence="1 2">MON 2.2</strain>
    </source>
</reference>
<proteinExistence type="predicted"/>
<gene>
    <name evidence="1" type="ORF">SAMN04489747_3468</name>
</gene>